<name>A0A5N7B4N1_9EURO</name>
<gene>
    <name evidence="1" type="ORF">BDV26DRAFT_264374</name>
</gene>
<evidence type="ECO:0000313" key="2">
    <source>
        <dbReference type="Proteomes" id="UP000326198"/>
    </source>
</evidence>
<dbReference type="EMBL" id="ML736229">
    <property type="protein sequence ID" value="KAE8377062.1"/>
    <property type="molecule type" value="Genomic_DNA"/>
</dbReference>
<dbReference type="Proteomes" id="UP000326198">
    <property type="component" value="Unassembled WGS sequence"/>
</dbReference>
<reference evidence="1 2" key="1">
    <citation type="submission" date="2019-04" db="EMBL/GenBank/DDBJ databases">
        <title>Friends and foes A comparative genomics studyof 23 Aspergillus species from section Flavi.</title>
        <authorList>
            <consortium name="DOE Joint Genome Institute"/>
            <person name="Kjaerbolling I."/>
            <person name="Vesth T."/>
            <person name="Frisvad J.C."/>
            <person name="Nybo J.L."/>
            <person name="Theobald S."/>
            <person name="Kildgaard S."/>
            <person name="Isbrandt T."/>
            <person name="Kuo A."/>
            <person name="Sato A."/>
            <person name="Lyhne E.K."/>
            <person name="Kogle M.E."/>
            <person name="Wiebenga A."/>
            <person name="Kun R.S."/>
            <person name="Lubbers R.J."/>
            <person name="Makela M.R."/>
            <person name="Barry K."/>
            <person name="Chovatia M."/>
            <person name="Clum A."/>
            <person name="Daum C."/>
            <person name="Haridas S."/>
            <person name="He G."/>
            <person name="LaButti K."/>
            <person name="Lipzen A."/>
            <person name="Mondo S."/>
            <person name="Riley R."/>
            <person name="Salamov A."/>
            <person name="Simmons B.A."/>
            <person name="Magnuson J.K."/>
            <person name="Henrissat B."/>
            <person name="Mortensen U.H."/>
            <person name="Larsen T.O."/>
            <person name="Devries R.P."/>
            <person name="Grigoriev I.V."/>
            <person name="Machida M."/>
            <person name="Baker S.E."/>
            <person name="Andersen M.R."/>
        </authorList>
    </citation>
    <scope>NUCLEOTIDE SEQUENCE [LARGE SCALE GENOMIC DNA]</scope>
    <source>
        <strain evidence="1 2">IBT 29228</strain>
    </source>
</reference>
<evidence type="ECO:0000313" key="1">
    <source>
        <dbReference type="EMBL" id="KAE8377062.1"/>
    </source>
</evidence>
<proteinExistence type="predicted"/>
<dbReference type="PANTHER" id="PTHR38790">
    <property type="entry name" value="2EXR DOMAIN-CONTAINING PROTEIN-RELATED"/>
    <property type="match status" value="1"/>
</dbReference>
<evidence type="ECO:0008006" key="3">
    <source>
        <dbReference type="Google" id="ProtNLM"/>
    </source>
</evidence>
<accession>A0A5N7B4N1</accession>
<dbReference type="AlphaFoldDB" id="A0A5N7B4N1"/>
<protein>
    <recommendedName>
        <fullName evidence="3">F-box domain-containing protein</fullName>
    </recommendedName>
</protein>
<dbReference type="OrthoDB" id="5413827at2759"/>
<sequence>MLLRLPIELRLKVYALVLGACPCRNPHAFYAHQHRIALNILLVNRQIYTETRILGFRLHRFGFHRWCGTGVHVCRIFLQRLRRWQLCSMQKLSLRAVESCLVNGYGSDQSNSEWFDICTMLAAAVESNCVGVRELSLTIEGHLTDGGLKLLDTDAEWVQLGLGSLKCLRRLELVIASDTIQTGVAETFKSSLIDAFSGIQVAMKVVMGGKEISL</sequence>
<organism evidence="1 2">
    <name type="scientific">Aspergillus bertholletiae</name>
    <dbReference type="NCBI Taxonomy" id="1226010"/>
    <lineage>
        <taxon>Eukaryota</taxon>
        <taxon>Fungi</taxon>
        <taxon>Dikarya</taxon>
        <taxon>Ascomycota</taxon>
        <taxon>Pezizomycotina</taxon>
        <taxon>Eurotiomycetes</taxon>
        <taxon>Eurotiomycetidae</taxon>
        <taxon>Eurotiales</taxon>
        <taxon>Aspergillaceae</taxon>
        <taxon>Aspergillus</taxon>
        <taxon>Aspergillus subgen. Circumdati</taxon>
    </lineage>
</organism>
<keyword evidence="2" id="KW-1185">Reference proteome</keyword>